<keyword evidence="1" id="KW-1133">Transmembrane helix</keyword>
<reference evidence="2 3" key="1">
    <citation type="submission" date="2021-02" db="EMBL/GenBank/DDBJ databases">
        <title>De Novo genome assembly of isolated myxobacteria.</title>
        <authorList>
            <person name="Stevens D.C."/>
        </authorList>
    </citation>
    <scope>NUCLEOTIDE SEQUENCE [LARGE SCALE GENOMIC DNA]</scope>
    <source>
        <strain evidence="3">SCPEA02</strain>
    </source>
</reference>
<evidence type="ECO:0000313" key="2">
    <source>
        <dbReference type="EMBL" id="QSQ23715.1"/>
    </source>
</evidence>
<accession>A0ABX7NXT3</accession>
<feature type="transmembrane region" description="Helical" evidence="1">
    <location>
        <begin position="76"/>
        <end position="101"/>
    </location>
</feature>
<gene>
    <name evidence="2" type="ORF">JY651_01645</name>
</gene>
<evidence type="ECO:0000256" key="1">
    <source>
        <dbReference type="SAM" id="Phobius"/>
    </source>
</evidence>
<evidence type="ECO:0008006" key="4">
    <source>
        <dbReference type="Google" id="ProtNLM"/>
    </source>
</evidence>
<feature type="transmembrane region" description="Helical" evidence="1">
    <location>
        <begin position="27"/>
        <end position="49"/>
    </location>
</feature>
<organism evidence="2 3">
    <name type="scientific">Pyxidicoccus parkwayensis</name>
    <dbReference type="NCBI Taxonomy" id="2813578"/>
    <lineage>
        <taxon>Bacteria</taxon>
        <taxon>Pseudomonadati</taxon>
        <taxon>Myxococcota</taxon>
        <taxon>Myxococcia</taxon>
        <taxon>Myxococcales</taxon>
        <taxon>Cystobacterineae</taxon>
        <taxon>Myxococcaceae</taxon>
        <taxon>Pyxidicoccus</taxon>
    </lineage>
</organism>
<sequence>MTHIREVRQRLHETQEEASEWNLLRDVLLPGAVAGMVGALVMVALALPLGALTHGDVWLAPRLAGGLFFRESPEGAWPVVLGLGVHVATAGGIATLFALLLPRGGTSVAALSLGFLMALGLQAVMLPMVAPFASPPLTREAPHAAMLLLHLAFGASLALVVPMRRTLAAADRVRRTIHGVREAR</sequence>
<dbReference type="EMBL" id="CP071090">
    <property type="protein sequence ID" value="QSQ23715.1"/>
    <property type="molecule type" value="Genomic_DNA"/>
</dbReference>
<keyword evidence="1" id="KW-0472">Membrane</keyword>
<name>A0ABX7NXT3_9BACT</name>
<keyword evidence="1" id="KW-0812">Transmembrane</keyword>
<proteinExistence type="predicted"/>
<dbReference type="RefSeq" id="WP_206725286.1">
    <property type="nucleotide sequence ID" value="NZ_CP071090.1"/>
</dbReference>
<evidence type="ECO:0000313" key="3">
    <source>
        <dbReference type="Proteomes" id="UP000662747"/>
    </source>
</evidence>
<feature type="transmembrane region" description="Helical" evidence="1">
    <location>
        <begin position="108"/>
        <end position="129"/>
    </location>
</feature>
<feature type="transmembrane region" description="Helical" evidence="1">
    <location>
        <begin position="141"/>
        <end position="162"/>
    </location>
</feature>
<keyword evidence="3" id="KW-1185">Reference proteome</keyword>
<dbReference type="Proteomes" id="UP000662747">
    <property type="component" value="Chromosome"/>
</dbReference>
<protein>
    <recommendedName>
        <fullName evidence="4">HPP family protein</fullName>
    </recommendedName>
</protein>